<evidence type="ECO:0000256" key="1">
    <source>
        <dbReference type="ARBA" id="ARBA00006817"/>
    </source>
</evidence>
<dbReference type="SUPFAM" id="SSF55961">
    <property type="entry name" value="Bet v1-like"/>
    <property type="match status" value="1"/>
</dbReference>
<dbReference type="Pfam" id="PF08327">
    <property type="entry name" value="AHSA1"/>
    <property type="match status" value="1"/>
</dbReference>
<dbReference type="RefSeq" id="WP_110841845.1">
    <property type="nucleotide sequence ID" value="NZ_QJVJ01000009.1"/>
</dbReference>
<reference evidence="3 4" key="1">
    <citation type="submission" date="2018-05" db="EMBL/GenBank/DDBJ databases">
        <title>Paenibacillus flagellatus sp. nov., isolated from selenium mineral soil.</title>
        <authorList>
            <person name="Dai X."/>
        </authorList>
    </citation>
    <scope>NUCLEOTIDE SEQUENCE [LARGE SCALE GENOMIC DNA]</scope>
    <source>
        <strain evidence="3 4">DXL2</strain>
    </source>
</reference>
<comment type="similarity">
    <text evidence="1">Belongs to the AHA1 family.</text>
</comment>
<dbReference type="InterPro" id="IPR013538">
    <property type="entry name" value="ASHA1/2-like_C"/>
</dbReference>
<protein>
    <recommendedName>
        <fullName evidence="2">Activator of Hsp90 ATPase homologue 1/2-like C-terminal domain-containing protein</fullName>
    </recommendedName>
</protein>
<name>A0A2V5KTF4_9BACL</name>
<organism evidence="3 4">
    <name type="scientific">Paenibacillus flagellatus</name>
    <dbReference type="NCBI Taxonomy" id="2211139"/>
    <lineage>
        <taxon>Bacteria</taxon>
        <taxon>Bacillati</taxon>
        <taxon>Bacillota</taxon>
        <taxon>Bacilli</taxon>
        <taxon>Bacillales</taxon>
        <taxon>Paenibacillaceae</taxon>
        <taxon>Paenibacillus</taxon>
    </lineage>
</organism>
<comment type="caution">
    <text evidence="3">The sequence shown here is derived from an EMBL/GenBank/DDBJ whole genome shotgun (WGS) entry which is preliminary data.</text>
</comment>
<sequence>MENKPSQVHRIAIKATPEQVWQAITDPAKTSKFWFNCSIRSTWGIDAPFELWSQDGEKRVEGTILAFDPPHKLAMSWRYVSFPEAAGDAPSRLTWEIDSHAELAGVTLVTVVHDESGQAVNSAKILENGLPIILSGLKTLLETGTTLAGD</sequence>
<evidence type="ECO:0000259" key="2">
    <source>
        <dbReference type="Pfam" id="PF08327"/>
    </source>
</evidence>
<accession>A0A2V5KTF4</accession>
<dbReference type="EMBL" id="QJVJ01000009">
    <property type="protein sequence ID" value="PYI52476.1"/>
    <property type="molecule type" value="Genomic_DNA"/>
</dbReference>
<evidence type="ECO:0000313" key="3">
    <source>
        <dbReference type="EMBL" id="PYI52476.1"/>
    </source>
</evidence>
<feature type="domain" description="Activator of Hsp90 ATPase homologue 1/2-like C-terminal" evidence="2">
    <location>
        <begin position="14"/>
        <end position="142"/>
    </location>
</feature>
<dbReference type="Gene3D" id="3.30.530.20">
    <property type="match status" value="1"/>
</dbReference>
<dbReference type="AlphaFoldDB" id="A0A2V5KTF4"/>
<dbReference type="InterPro" id="IPR023393">
    <property type="entry name" value="START-like_dom_sf"/>
</dbReference>
<evidence type="ECO:0000313" key="4">
    <source>
        <dbReference type="Proteomes" id="UP000247476"/>
    </source>
</evidence>
<dbReference type="Proteomes" id="UP000247476">
    <property type="component" value="Unassembled WGS sequence"/>
</dbReference>
<gene>
    <name evidence="3" type="ORF">DLM86_20045</name>
</gene>
<dbReference type="OrthoDB" id="2355173at2"/>
<proteinExistence type="inferred from homology"/>
<keyword evidence="4" id="KW-1185">Reference proteome</keyword>